<dbReference type="AlphaFoldDB" id="A0A927RCG0"/>
<dbReference type="RefSeq" id="WP_192598107.1">
    <property type="nucleotide sequence ID" value="NZ_JADBEL010000005.1"/>
</dbReference>
<proteinExistence type="predicted"/>
<dbReference type="Proteomes" id="UP000658225">
    <property type="component" value="Unassembled WGS sequence"/>
</dbReference>
<accession>A0A927RCG0</accession>
<gene>
    <name evidence="1" type="ORF">H4683_001400</name>
</gene>
<name>A0A927RCG0_9BACL</name>
<keyword evidence="2" id="KW-1185">Reference proteome</keyword>
<reference evidence="1" key="1">
    <citation type="submission" date="2020-10" db="EMBL/GenBank/DDBJ databases">
        <title>Genomic Encyclopedia of Type Strains, Phase IV (KMG-IV): sequencing the most valuable type-strain genomes for metagenomic binning, comparative biology and taxonomic classification.</title>
        <authorList>
            <person name="Goeker M."/>
        </authorList>
    </citation>
    <scope>NUCLEOTIDE SEQUENCE</scope>
    <source>
        <strain evidence="1">DSM 13886</strain>
    </source>
</reference>
<dbReference type="EMBL" id="JADBEL010000005">
    <property type="protein sequence ID" value="MBE1554325.1"/>
    <property type="molecule type" value="Genomic_DNA"/>
</dbReference>
<protein>
    <submittedName>
        <fullName evidence="1">Uncharacterized protein</fullName>
    </submittedName>
</protein>
<evidence type="ECO:0000313" key="2">
    <source>
        <dbReference type="Proteomes" id="UP000658225"/>
    </source>
</evidence>
<evidence type="ECO:0000313" key="1">
    <source>
        <dbReference type="EMBL" id="MBE1554325.1"/>
    </source>
</evidence>
<sequence length="421" mass="47748">MDERLQKIVDKTRGKFGLEASKFEDYSILKVRDNMGDAFYIFNMKWFPNEVTELVEEGTTPLGTAFISYLIQQEKYKSISFASAESSFTRTHFPNKTAHEVIEWLEEETGLTSGEDFKLTEANANEFYFESEIDGIPLSPSCTIKVAFDDVGKLTSFHWDGTLPSHEQVEKSEFSLTLEEIEPIVKMQLQLVEFPSEARGSFVPVYAMDEVYVTIDGARIMPFVECERAEVQVDEVLEWNLPLEQQLIFEEIPAVFEAKIDEAFGDVGVGKKLTLTAEQIERSKRVVRDVMRSEYPNESGMWRLASLRRGETSIVAFCKLNEANLMIVKRTIVVHIDPETMSMLTVFDNVGGMFGLFDSFASAEKAVVTYEEAFEKMIPYITLDPTYVYDYITGKYVLCGLLDAAEGIDAVTGEVVLLRDL</sequence>
<comment type="caution">
    <text evidence="1">The sequence shown here is derived from an EMBL/GenBank/DDBJ whole genome shotgun (WGS) entry which is preliminary data.</text>
</comment>
<organism evidence="1 2">
    <name type="scientific">Sporosarcina limicola</name>
    <dbReference type="NCBI Taxonomy" id="34101"/>
    <lineage>
        <taxon>Bacteria</taxon>
        <taxon>Bacillati</taxon>
        <taxon>Bacillota</taxon>
        <taxon>Bacilli</taxon>
        <taxon>Bacillales</taxon>
        <taxon>Caryophanaceae</taxon>
        <taxon>Sporosarcina</taxon>
    </lineage>
</organism>